<feature type="transmembrane region" description="Helical" evidence="7">
    <location>
        <begin position="287"/>
        <end position="309"/>
    </location>
</feature>
<keyword evidence="5 7" id="KW-0472">Membrane</keyword>
<dbReference type="InterPro" id="IPR022369">
    <property type="entry name" value="Integral_membrane_TerC_rswitch"/>
</dbReference>
<evidence type="ECO:0000256" key="4">
    <source>
        <dbReference type="ARBA" id="ARBA00022989"/>
    </source>
</evidence>
<feature type="transmembrane region" description="Helical" evidence="7">
    <location>
        <begin position="244"/>
        <end position="267"/>
    </location>
</feature>
<dbReference type="EMBL" id="MWWR01000017">
    <property type="protein sequence ID" value="OZG50461.1"/>
    <property type="molecule type" value="Genomic_DNA"/>
</dbReference>
<feature type="transmembrane region" description="Helical" evidence="7">
    <location>
        <begin position="216"/>
        <end position="237"/>
    </location>
</feature>
<gene>
    <name evidence="8" type="ORF">PSRA_1491</name>
</gene>
<comment type="similarity">
    <text evidence="2">Belongs to the TerC family.</text>
</comment>
<feature type="transmembrane region" description="Helical" evidence="7">
    <location>
        <begin position="35"/>
        <end position="53"/>
    </location>
</feature>
<evidence type="ECO:0000256" key="5">
    <source>
        <dbReference type="ARBA" id="ARBA00023136"/>
    </source>
</evidence>
<dbReference type="PANTHER" id="PTHR30238">
    <property type="entry name" value="MEMBRANE BOUND PREDICTED REDOX MODULATOR"/>
    <property type="match status" value="1"/>
</dbReference>
<feature type="transmembrane region" description="Helical" evidence="7">
    <location>
        <begin position="124"/>
        <end position="141"/>
    </location>
</feature>
<evidence type="ECO:0000256" key="6">
    <source>
        <dbReference type="SAM" id="MobiDB-lite"/>
    </source>
</evidence>
<protein>
    <submittedName>
        <fullName evidence="8">Tellurium resistance protein TerC</fullName>
    </submittedName>
</protein>
<dbReference type="InterPro" id="IPR005496">
    <property type="entry name" value="Integral_membrane_TerC"/>
</dbReference>
<feature type="transmembrane region" description="Helical" evidence="7">
    <location>
        <begin position="6"/>
        <end position="23"/>
    </location>
</feature>
<organism evidence="8 9">
    <name type="scientific">Pseudoscardovia radai</name>
    <dbReference type="NCBI Taxonomy" id="987066"/>
    <lineage>
        <taxon>Bacteria</taxon>
        <taxon>Bacillati</taxon>
        <taxon>Actinomycetota</taxon>
        <taxon>Actinomycetes</taxon>
        <taxon>Bifidobacteriales</taxon>
        <taxon>Bifidobacteriaceae</taxon>
        <taxon>Pseudoscardovia</taxon>
    </lineage>
</organism>
<sequence>MVGTYVVLAIFFIVDILIIGRRPHVPSTKECVQHIAFFVAAALVFGAVMWFVAGPQPAVEFYSGWLTEYSLSIDNLFVFVIIMSNFAVPANLQRYVLSIGITIALVLRGIFIALGSAIVTRFTWVFFLFGAFLLYTAVNLLRGNGDDEEYHENAVIRGLRKVMPISMHYDGENLRTTIDGKRFFTPMLIVFLAIGTTDVMFAFDSIPAIFGLTKDPFIVFTSNIFALLGLQQLYFLLGKLINELVYLPIGLSAVLAFIGVKLIMEALHGNTLPFINGGQGIESVPEIPTWVSLVVIVLCLGVATIASVVKMRSVAADTGAEDAGVAPGESSTVSAAEVGEELEHDSSATQTHDSSAAKHDSAAARPSRA</sequence>
<dbReference type="AlphaFoldDB" id="A0A261EUB8"/>
<name>A0A261EUB8_9BIFI</name>
<keyword evidence="3 7" id="KW-0812">Transmembrane</keyword>
<keyword evidence="9" id="KW-1185">Reference proteome</keyword>
<evidence type="ECO:0000313" key="8">
    <source>
        <dbReference type="EMBL" id="OZG50461.1"/>
    </source>
</evidence>
<accession>A0A261EUB8</accession>
<evidence type="ECO:0000256" key="7">
    <source>
        <dbReference type="SAM" id="Phobius"/>
    </source>
</evidence>
<comment type="subcellular location">
    <subcellularLocation>
        <location evidence="1">Membrane</location>
        <topology evidence="1">Multi-pass membrane protein</topology>
    </subcellularLocation>
</comment>
<feature type="transmembrane region" description="Helical" evidence="7">
    <location>
        <begin position="95"/>
        <end position="118"/>
    </location>
</feature>
<proteinExistence type="inferred from homology"/>
<dbReference type="Pfam" id="PF03741">
    <property type="entry name" value="TerC"/>
    <property type="match status" value="1"/>
</dbReference>
<evidence type="ECO:0000256" key="1">
    <source>
        <dbReference type="ARBA" id="ARBA00004141"/>
    </source>
</evidence>
<dbReference type="PANTHER" id="PTHR30238:SF0">
    <property type="entry name" value="THYLAKOID MEMBRANE PROTEIN TERC, CHLOROPLASTIC"/>
    <property type="match status" value="1"/>
</dbReference>
<dbReference type="NCBIfam" id="TIGR03718">
    <property type="entry name" value="R_switched_Alx"/>
    <property type="match status" value="1"/>
</dbReference>
<feature type="transmembrane region" description="Helical" evidence="7">
    <location>
        <begin position="183"/>
        <end position="210"/>
    </location>
</feature>
<feature type="transmembrane region" description="Helical" evidence="7">
    <location>
        <begin position="69"/>
        <end position="88"/>
    </location>
</feature>
<keyword evidence="4 7" id="KW-1133">Transmembrane helix</keyword>
<comment type="caution">
    <text evidence="8">The sequence shown here is derived from an EMBL/GenBank/DDBJ whole genome shotgun (WGS) entry which is preliminary data.</text>
</comment>
<evidence type="ECO:0000313" key="9">
    <source>
        <dbReference type="Proteomes" id="UP000216725"/>
    </source>
</evidence>
<reference evidence="8 9" key="1">
    <citation type="journal article" date="2017" name="BMC Genomics">
        <title>Comparative genomic and phylogenomic analyses of the Bifidobacteriaceae family.</title>
        <authorList>
            <person name="Lugli G.A."/>
            <person name="Milani C."/>
            <person name="Turroni F."/>
            <person name="Duranti S."/>
            <person name="Mancabelli L."/>
            <person name="Mangifesta M."/>
            <person name="Ferrario C."/>
            <person name="Modesto M."/>
            <person name="Mattarelli P."/>
            <person name="Jiri K."/>
            <person name="van Sinderen D."/>
            <person name="Ventura M."/>
        </authorList>
    </citation>
    <scope>NUCLEOTIDE SEQUENCE [LARGE SCALE GENOMIC DNA]</scope>
    <source>
        <strain evidence="8 9">DSM 24742</strain>
    </source>
</reference>
<evidence type="ECO:0000256" key="3">
    <source>
        <dbReference type="ARBA" id="ARBA00022692"/>
    </source>
</evidence>
<evidence type="ECO:0000256" key="2">
    <source>
        <dbReference type="ARBA" id="ARBA00007511"/>
    </source>
</evidence>
<dbReference type="GO" id="GO:0016020">
    <property type="term" value="C:membrane"/>
    <property type="evidence" value="ECO:0007669"/>
    <property type="project" value="UniProtKB-SubCell"/>
</dbReference>
<feature type="region of interest" description="Disordered" evidence="6">
    <location>
        <begin position="320"/>
        <end position="369"/>
    </location>
</feature>
<dbReference type="Proteomes" id="UP000216725">
    <property type="component" value="Unassembled WGS sequence"/>
</dbReference>